<keyword evidence="6" id="KW-1185">Reference proteome</keyword>
<dbReference type="InterPro" id="IPR018060">
    <property type="entry name" value="HTH_AraC"/>
</dbReference>
<dbReference type="InterPro" id="IPR028082">
    <property type="entry name" value="Peripla_BP_I"/>
</dbReference>
<dbReference type="CDD" id="cd01543">
    <property type="entry name" value="PBP1_XylR"/>
    <property type="match status" value="1"/>
</dbReference>
<dbReference type="SMART" id="SM00342">
    <property type="entry name" value="HTH_ARAC"/>
    <property type="match status" value="1"/>
</dbReference>
<keyword evidence="1" id="KW-0805">Transcription regulation</keyword>
<keyword evidence="3" id="KW-0804">Transcription</keyword>
<dbReference type="Pfam" id="PF12833">
    <property type="entry name" value="HTH_18"/>
    <property type="match status" value="1"/>
</dbReference>
<comment type="caution">
    <text evidence="5">The sequence shown here is derived from an EMBL/GenBank/DDBJ whole genome shotgun (WGS) entry which is preliminary data.</text>
</comment>
<accession>A0ABW5D6N1</accession>
<feature type="domain" description="HTH araC/xylS-type" evidence="4">
    <location>
        <begin position="283"/>
        <end position="382"/>
    </location>
</feature>
<dbReference type="Proteomes" id="UP001597375">
    <property type="component" value="Unassembled WGS sequence"/>
</dbReference>
<dbReference type="SUPFAM" id="SSF46689">
    <property type="entry name" value="Homeodomain-like"/>
    <property type="match status" value="1"/>
</dbReference>
<dbReference type="Gene3D" id="1.10.10.60">
    <property type="entry name" value="Homeodomain-like"/>
    <property type="match status" value="1"/>
</dbReference>
<dbReference type="InterPro" id="IPR046335">
    <property type="entry name" value="LacI/GalR-like_sensor"/>
</dbReference>
<keyword evidence="2" id="KW-0238">DNA-binding</keyword>
<evidence type="ECO:0000313" key="6">
    <source>
        <dbReference type="Proteomes" id="UP001597375"/>
    </source>
</evidence>
<dbReference type="SUPFAM" id="SSF53822">
    <property type="entry name" value="Periplasmic binding protein-like I"/>
    <property type="match status" value="1"/>
</dbReference>
<proteinExistence type="predicted"/>
<evidence type="ECO:0000256" key="3">
    <source>
        <dbReference type="ARBA" id="ARBA00023163"/>
    </source>
</evidence>
<dbReference type="PANTHER" id="PTHR30146:SF24">
    <property type="entry name" value="XYLOSE OPERON REGULATORY PROTEIN"/>
    <property type="match status" value="1"/>
</dbReference>
<dbReference type="Pfam" id="PF13377">
    <property type="entry name" value="Peripla_BP_3"/>
    <property type="match status" value="1"/>
</dbReference>
<sequence length="389" mass="43464">MKELKQIAVLVDSASGWGRRVIEGILSEALEHHRWHIWISPMHRKTESFLPKGWIGDGIIARIPNAKSACNLAKLKVPVVDVSSIPLPGNPYPRIMPDHEEACRLALDHFTSKGFKRFGYVGPVRLPWVQAHFAAFQKVLATHKLKGRVFSSPMDFTSQKDWQEWMDSLCQWLAEQPKPLAILAWSPRMGREVVEACRMGGIQVPHEVAILGSNSDGLLDQACHPPLAGIDEPCFEMGKLAAKYLDSLISGSADVPPLTLVKPSRIIPGGSTDTLALNDPMLVQVMKFIESHACDCGMSVETILQHVPMARRSLERKFRETFDRSPAEEIRLRRVAHAKALLLDTDLPMSEVAEACGYSTYNYLYSVFMKSTGISPTMYRAEHRSSDHC</sequence>
<dbReference type="EMBL" id="JBHUIT010000012">
    <property type="protein sequence ID" value="MFD2256768.1"/>
    <property type="molecule type" value="Genomic_DNA"/>
</dbReference>
<dbReference type="RefSeq" id="WP_386820057.1">
    <property type="nucleotide sequence ID" value="NZ_JBHUIT010000012.1"/>
</dbReference>
<reference evidence="6" key="1">
    <citation type="journal article" date="2019" name="Int. J. Syst. Evol. Microbiol.">
        <title>The Global Catalogue of Microorganisms (GCM) 10K type strain sequencing project: providing services to taxonomists for standard genome sequencing and annotation.</title>
        <authorList>
            <consortium name="The Broad Institute Genomics Platform"/>
            <consortium name="The Broad Institute Genome Sequencing Center for Infectious Disease"/>
            <person name="Wu L."/>
            <person name="Ma J."/>
        </authorList>
    </citation>
    <scope>NUCLEOTIDE SEQUENCE [LARGE SCALE GENOMIC DNA]</scope>
    <source>
        <strain evidence="6">CGMCC 4.7106</strain>
    </source>
</reference>
<organism evidence="5 6">
    <name type="scientific">Luteolibacter algae</name>
    <dbReference type="NCBI Taxonomy" id="454151"/>
    <lineage>
        <taxon>Bacteria</taxon>
        <taxon>Pseudomonadati</taxon>
        <taxon>Verrucomicrobiota</taxon>
        <taxon>Verrucomicrobiia</taxon>
        <taxon>Verrucomicrobiales</taxon>
        <taxon>Verrucomicrobiaceae</taxon>
        <taxon>Luteolibacter</taxon>
    </lineage>
</organism>
<dbReference type="InterPro" id="IPR009057">
    <property type="entry name" value="Homeodomain-like_sf"/>
</dbReference>
<evidence type="ECO:0000256" key="1">
    <source>
        <dbReference type="ARBA" id="ARBA00023015"/>
    </source>
</evidence>
<gene>
    <name evidence="5" type="ORF">ACFSSA_08785</name>
</gene>
<evidence type="ECO:0000256" key="2">
    <source>
        <dbReference type="ARBA" id="ARBA00023125"/>
    </source>
</evidence>
<dbReference type="PROSITE" id="PS01124">
    <property type="entry name" value="HTH_ARAC_FAMILY_2"/>
    <property type="match status" value="1"/>
</dbReference>
<evidence type="ECO:0000259" key="4">
    <source>
        <dbReference type="PROSITE" id="PS01124"/>
    </source>
</evidence>
<name>A0ABW5D6N1_9BACT</name>
<protein>
    <submittedName>
        <fullName evidence="5">Substrate-binding domain-containing protein</fullName>
    </submittedName>
</protein>
<evidence type="ECO:0000313" key="5">
    <source>
        <dbReference type="EMBL" id="MFD2256768.1"/>
    </source>
</evidence>
<dbReference type="Gene3D" id="3.40.50.2300">
    <property type="match status" value="2"/>
</dbReference>
<dbReference type="PANTHER" id="PTHR30146">
    <property type="entry name" value="LACI-RELATED TRANSCRIPTIONAL REPRESSOR"/>
    <property type="match status" value="1"/>
</dbReference>